<proteinExistence type="predicted"/>
<keyword evidence="2" id="KW-1185">Reference proteome</keyword>
<comment type="caution">
    <text evidence="1">The sequence shown here is derived from an EMBL/GenBank/DDBJ whole genome shotgun (WGS) entry which is preliminary data.</text>
</comment>
<dbReference type="AlphaFoldDB" id="A0A4Y2PPM7"/>
<evidence type="ECO:0000313" key="1">
    <source>
        <dbReference type="EMBL" id="GBN52500.1"/>
    </source>
</evidence>
<evidence type="ECO:0000313" key="2">
    <source>
        <dbReference type="Proteomes" id="UP000499080"/>
    </source>
</evidence>
<dbReference type="EMBL" id="BGPR01011688">
    <property type="protein sequence ID" value="GBN52500.1"/>
    <property type="molecule type" value="Genomic_DNA"/>
</dbReference>
<dbReference type="Proteomes" id="UP000499080">
    <property type="component" value="Unassembled WGS sequence"/>
</dbReference>
<organism evidence="1 2">
    <name type="scientific">Araneus ventricosus</name>
    <name type="common">Orbweaver spider</name>
    <name type="synonym">Epeira ventricosa</name>
    <dbReference type="NCBI Taxonomy" id="182803"/>
    <lineage>
        <taxon>Eukaryota</taxon>
        <taxon>Metazoa</taxon>
        <taxon>Ecdysozoa</taxon>
        <taxon>Arthropoda</taxon>
        <taxon>Chelicerata</taxon>
        <taxon>Arachnida</taxon>
        <taxon>Araneae</taxon>
        <taxon>Araneomorphae</taxon>
        <taxon>Entelegynae</taxon>
        <taxon>Araneoidea</taxon>
        <taxon>Araneidae</taxon>
        <taxon>Araneus</taxon>
    </lineage>
</organism>
<gene>
    <name evidence="1" type="ORF">AVEN_259696_1</name>
</gene>
<protein>
    <submittedName>
        <fullName evidence="1">Uncharacterized protein</fullName>
    </submittedName>
</protein>
<name>A0A4Y2PPM7_ARAVE</name>
<accession>A0A4Y2PPM7</accession>
<reference evidence="1 2" key="1">
    <citation type="journal article" date="2019" name="Sci. Rep.">
        <title>Orb-weaving spider Araneus ventricosus genome elucidates the spidroin gene catalogue.</title>
        <authorList>
            <person name="Kono N."/>
            <person name="Nakamura H."/>
            <person name="Ohtoshi R."/>
            <person name="Moran D.A.P."/>
            <person name="Shinohara A."/>
            <person name="Yoshida Y."/>
            <person name="Fujiwara M."/>
            <person name="Mori M."/>
            <person name="Tomita M."/>
            <person name="Arakawa K."/>
        </authorList>
    </citation>
    <scope>NUCLEOTIDE SEQUENCE [LARGE SCALE GENOMIC DNA]</scope>
</reference>
<sequence length="97" mass="11060">MPGQEIMDLNSLLCRATVLLVPGMRVPGSRNDSIEESPCKRICYMLSPSGQISSRWCGTEVWRGVWQLRRCPRHLTMVHIYNPCVATKRDINTTNLN</sequence>